<evidence type="ECO:0000313" key="1">
    <source>
        <dbReference type="EMBL" id="REG25227.1"/>
    </source>
</evidence>
<proteinExistence type="predicted"/>
<dbReference type="EMBL" id="QUMW01000009">
    <property type="protein sequence ID" value="REG25227.1"/>
    <property type="molecule type" value="Genomic_DNA"/>
</dbReference>
<reference evidence="1 2" key="1">
    <citation type="submission" date="2018-08" db="EMBL/GenBank/DDBJ databases">
        <title>Genomic Encyclopedia of Type Strains, Phase IV (KMG-IV): sequencing the most valuable type-strain genomes for metagenomic binning, comparative biology and taxonomic classification.</title>
        <authorList>
            <person name="Goeker M."/>
        </authorList>
    </citation>
    <scope>NUCLEOTIDE SEQUENCE [LARGE SCALE GENOMIC DNA]</scope>
    <source>
        <strain evidence="1 2">DSM 17274</strain>
    </source>
</reference>
<accession>A0A3E0AZS2</accession>
<evidence type="ECO:0000313" key="2">
    <source>
        <dbReference type="Proteomes" id="UP000257076"/>
    </source>
</evidence>
<gene>
    <name evidence="1" type="ORF">DFR63_0251</name>
</gene>
<comment type="caution">
    <text evidence="1">The sequence shown here is derived from an EMBL/GenBank/DDBJ whole genome shotgun (WGS) entry which is preliminary data.</text>
</comment>
<name>A0A3E0AZS2_9STAP</name>
<sequence>MKAEGEVDGQVRRRNDTVLANKKQKKLYGTKLSSLKNILNKTIL</sequence>
<organism evidence="1 2">
    <name type="scientific">Jeotgalicoccus halotolerans</name>
    <dbReference type="NCBI Taxonomy" id="157227"/>
    <lineage>
        <taxon>Bacteria</taxon>
        <taxon>Bacillati</taxon>
        <taxon>Bacillota</taxon>
        <taxon>Bacilli</taxon>
        <taxon>Bacillales</taxon>
        <taxon>Staphylococcaceae</taxon>
        <taxon>Jeotgalicoccus</taxon>
    </lineage>
</organism>
<dbReference type="AlphaFoldDB" id="A0A3E0AZS2"/>
<dbReference type="Proteomes" id="UP000257076">
    <property type="component" value="Unassembled WGS sequence"/>
</dbReference>
<protein>
    <submittedName>
        <fullName evidence="1">Uncharacterized protein</fullName>
    </submittedName>
</protein>
<keyword evidence="2" id="KW-1185">Reference proteome</keyword>